<feature type="domain" description="Fucosyltransferase C-terminal" evidence="13">
    <location>
        <begin position="286"/>
        <end position="454"/>
    </location>
</feature>
<evidence type="ECO:0000256" key="9">
    <source>
        <dbReference type="ARBA" id="ARBA00023034"/>
    </source>
</evidence>
<reference evidence="15 16" key="1">
    <citation type="submission" date="2024-04" db="EMBL/GenBank/DDBJ databases">
        <authorList>
            <consortium name="Genoscope - CEA"/>
            <person name="William W."/>
        </authorList>
    </citation>
    <scope>NUCLEOTIDE SEQUENCE [LARGE SCALE GENOMIC DNA]</scope>
</reference>
<keyword evidence="16" id="KW-1185">Reference proteome</keyword>
<comment type="pathway">
    <text evidence="2">Protein modification; protein glycosylation.</text>
</comment>
<evidence type="ECO:0000256" key="10">
    <source>
        <dbReference type="ARBA" id="ARBA00023136"/>
    </source>
</evidence>
<dbReference type="Proteomes" id="UP001497497">
    <property type="component" value="Unassembled WGS sequence"/>
</dbReference>
<dbReference type="InterPro" id="IPR038577">
    <property type="entry name" value="GT10-like_C_sf"/>
</dbReference>
<comment type="caution">
    <text evidence="15">The sequence shown here is derived from an EMBL/GenBank/DDBJ whole genome shotgun (WGS) entry which is preliminary data.</text>
</comment>
<evidence type="ECO:0000313" key="16">
    <source>
        <dbReference type="Proteomes" id="UP001497497"/>
    </source>
</evidence>
<dbReference type="GO" id="GO:0008417">
    <property type="term" value="F:fucosyltransferase activity"/>
    <property type="evidence" value="ECO:0007669"/>
    <property type="project" value="InterPro"/>
</dbReference>
<gene>
    <name evidence="15" type="ORF">GSLYS_00008879001</name>
</gene>
<keyword evidence="5 12" id="KW-0808">Transferase</keyword>
<name>A0AAV2HLI9_LYMST</name>
<protein>
    <recommendedName>
        <fullName evidence="12">Fucosyltransferase</fullName>
        <ecNumber evidence="12">2.4.1.-</ecNumber>
    </recommendedName>
</protein>
<feature type="domain" description="Fucosyltransferase N-terminal" evidence="14">
    <location>
        <begin position="173"/>
        <end position="267"/>
    </location>
</feature>
<dbReference type="FunFam" id="3.40.50.11660:FF:000002">
    <property type="entry name" value="Alpha-(1,3)-fucosyltransferase"/>
    <property type="match status" value="1"/>
</dbReference>
<dbReference type="Pfam" id="PF00852">
    <property type="entry name" value="Glyco_transf_10"/>
    <property type="match status" value="1"/>
</dbReference>
<sequence length="476" mass="54381">MKVGSLILPSFAFCVLVSCSGTLLIYLCLFRTSLSTVQTHRDMANFNVLVYDDPAIEMARPPTSRLSVNITKPTSQAGPSLENITTTSAFLPPITGSATPSSEFASPYMCLVDADNRSLGVDTSHCTVVVQRAVWTISRRSAEKLIEKGSRGEAVKARTFSAIAPCLNGSVNCFRVVQVVGDCLHTNCQFTWNWRDADVLVFDAVKFGPKFSQLDFPRRPGQRWVMRTQEAPCRSRHFAGLQSPLFYGQFNWSLTFRLDSDIVLLYGKLKRLTSLPRKDYDGLYSGKNLTAAWFVSHCSTQSRRMPYVKRMQKVSDVHIFGRCGNLSCRKGRSKQESDHDQCFPLLSKRYFFYLAFENSICNDYVTEKFFKIFTSADVVPVVRGGADYKRYFPPDTFIDASDFDSPEALGEYLKDLSRDKDRYLRMLREKNKYTHVRQRKWPCQLCDKMSEDTGIQWYPGDNMWTWFVKDQCNNPK</sequence>
<keyword evidence="9 12" id="KW-0333">Golgi apparatus</keyword>
<evidence type="ECO:0000313" key="15">
    <source>
        <dbReference type="EMBL" id="CAL1534919.1"/>
    </source>
</evidence>
<evidence type="ECO:0000256" key="12">
    <source>
        <dbReference type="RuleBase" id="RU003832"/>
    </source>
</evidence>
<dbReference type="InterPro" id="IPR001503">
    <property type="entry name" value="Glyco_trans_10"/>
</dbReference>
<dbReference type="PROSITE" id="PS51257">
    <property type="entry name" value="PROKAR_LIPOPROTEIN"/>
    <property type="match status" value="1"/>
</dbReference>
<evidence type="ECO:0000256" key="1">
    <source>
        <dbReference type="ARBA" id="ARBA00004323"/>
    </source>
</evidence>
<dbReference type="GO" id="GO:0000139">
    <property type="term" value="C:Golgi membrane"/>
    <property type="evidence" value="ECO:0007669"/>
    <property type="project" value="UniProtKB-SubCell"/>
</dbReference>
<proteinExistence type="inferred from homology"/>
<keyword evidence="8" id="KW-1133">Transmembrane helix</keyword>
<dbReference type="AlphaFoldDB" id="A0AAV2HLI9"/>
<comment type="similarity">
    <text evidence="3 12">Belongs to the glycosyltransferase 10 family.</text>
</comment>
<evidence type="ECO:0000256" key="6">
    <source>
        <dbReference type="ARBA" id="ARBA00022692"/>
    </source>
</evidence>
<organism evidence="15 16">
    <name type="scientific">Lymnaea stagnalis</name>
    <name type="common">Great pond snail</name>
    <name type="synonym">Helix stagnalis</name>
    <dbReference type="NCBI Taxonomy" id="6523"/>
    <lineage>
        <taxon>Eukaryota</taxon>
        <taxon>Metazoa</taxon>
        <taxon>Spiralia</taxon>
        <taxon>Lophotrochozoa</taxon>
        <taxon>Mollusca</taxon>
        <taxon>Gastropoda</taxon>
        <taxon>Heterobranchia</taxon>
        <taxon>Euthyneura</taxon>
        <taxon>Panpulmonata</taxon>
        <taxon>Hygrophila</taxon>
        <taxon>Lymnaeoidea</taxon>
        <taxon>Lymnaeidae</taxon>
        <taxon>Lymnaea</taxon>
    </lineage>
</organism>
<evidence type="ECO:0000256" key="4">
    <source>
        <dbReference type="ARBA" id="ARBA00022676"/>
    </source>
</evidence>
<dbReference type="EC" id="2.4.1.-" evidence="12"/>
<accession>A0AAV2HLI9</accession>
<dbReference type="Gene3D" id="3.40.50.11660">
    <property type="entry name" value="Glycosyl transferase family 10, C-terminal domain"/>
    <property type="match status" value="1"/>
</dbReference>
<evidence type="ECO:0000259" key="14">
    <source>
        <dbReference type="Pfam" id="PF17039"/>
    </source>
</evidence>
<keyword evidence="10" id="KW-0472">Membrane</keyword>
<keyword evidence="7" id="KW-0735">Signal-anchor</keyword>
<evidence type="ECO:0000256" key="11">
    <source>
        <dbReference type="ARBA" id="ARBA00023180"/>
    </source>
</evidence>
<comment type="subcellular location">
    <subcellularLocation>
        <location evidence="1">Golgi apparatus membrane</location>
        <topology evidence="1">Single-pass type II membrane protein</topology>
    </subcellularLocation>
    <subcellularLocation>
        <location evidence="12">Golgi apparatus</location>
        <location evidence="12">Golgi stack membrane</location>
        <topology evidence="12">Single-pass type II membrane protein</topology>
    </subcellularLocation>
</comment>
<dbReference type="PANTHER" id="PTHR48438:SF1">
    <property type="entry name" value="ALPHA-(1,3)-FUCOSYLTRANSFERASE C-RELATED"/>
    <property type="match status" value="1"/>
</dbReference>
<evidence type="ECO:0000256" key="5">
    <source>
        <dbReference type="ARBA" id="ARBA00022679"/>
    </source>
</evidence>
<dbReference type="EMBL" id="CAXITT010000186">
    <property type="protein sequence ID" value="CAL1534919.1"/>
    <property type="molecule type" value="Genomic_DNA"/>
</dbReference>
<keyword evidence="4 12" id="KW-0328">Glycosyltransferase</keyword>
<evidence type="ECO:0000256" key="8">
    <source>
        <dbReference type="ARBA" id="ARBA00022989"/>
    </source>
</evidence>
<keyword evidence="11" id="KW-0325">Glycoprotein</keyword>
<dbReference type="GO" id="GO:0032580">
    <property type="term" value="C:Golgi cisterna membrane"/>
    <property type="evidence" value="ECO:0007669"/>
    <property type="project" value="UniProtKB-SubCell"/>
</dbReference>
<evidence type="ECO:0000256" key="3">
    <source>
        <dbReference type="ARBA" id="ARBA00008919"/>
    </source>
</evidence>
<keyword evidence="6 12" id="KW-0812">Transmembrane</keyword>
<dbReference type="InterPro" id="IPR031481">
    <property type="entry name" value="Glyco_tran_10_N"/>
</dbReference>
<dbReference type="SUPFAM" id="SSF53756">
    <property type="entry name" value="UDP-Glycosyltransferase/glycogen phosphorylase"/>
    <property type="match status" value="1"/>
</dbReference>
<evidence type="ECO:0000259" key="13">
    <source>
        <dbReference type="Pfam" id="PF00852"/>
    </source>
</evidence>
<dbReference type="InterPro" id="IPR055270">
    <property type="entry name" value="Glyco_tran_10_C"/>
</dbReference>
<dbReference type="Pfam" id="PF17039">
    <property type="entry name" value="Glyco_tran_10_N"/>
    <property type="match status" value="1"/>
</dbReference>
<evidence type="ECO:0000256" key="2">
    <source>
        <dbReference type="ARBA" id="ARBA00004922"/>
    </source>
</evidence>
<evidence type="ECO:0000256" key="7">
    <source>
        <dbReference type="ARBA" id="ARBA00022968"/>
    </source>
</evidence>
<dbReference type="PANTHER" id="PTHR48438">
    <property type="entry name" value="ALPHA-(1,3)-FUCOSYLTRANSFERASE C-RELATED"/>
    <property type="match status" value="1"/>
</dbReference>